<reference evidence="3" key="1">
    <citation type="submission" date="2014-03" db="EMBL/GenBank/DDBJ databases">
        <title>The Genome Sequence of Puccinia striiformis f. sp. tritici PST-78.</title>
        <authorList>
            <consortium name="The Broad Institute Genome Sequencing Platform"/>
            <person name="Cuomo C."/>
            <person name="Hulbert S."/>
            <person name="Chen X."/>
            <person name="Walker B."/>
            <person name="Young S.K."/>
            <person name="Zeng Q."/>
            <person name="Gargeya S."/>
            <person name="Fitzgerald M."/>
            <person name="Haas B."/>
            <person name="Abouelleil A."/>
            <person name="Alvarado L."/>
            <person name="Arachchi H.M."/>
            <person name="Berlin A.M."/>
            <person name="Chapman S.B."/>
            <person name="Goldberg J."/>
            <person name="Griggs A."/>
            <person name="Gujja S."/>
            <person name="Hansen M."/>
            <person name="Howarth C."/>
            <person name="Imamovic A."/>
            <person name="Larimer J."/>
            <person name="McCowan C."/>
            <person name="Montmayeur A."/>
            <person name="Murphy C."/>
            <person name="Neiman D."/>
            <person name="Pearson M."/>
            <person name="Priest M."/>
            <person name="Roberts A."/>
            <person name="Saif S."/>
            <person name="Shea T."/>
            <person name="Sisk P."/>
            <person name="Sykes S."/>
            <person name="Wortman J."/>
            <person name="Nusbaum C."/>
            <person name="Birren B."/>
        </authorList>
    </citation>
    <scope>NUCLEOTIDE SEQUENCE [LARGE SCALE GENOMIC DNA]</scope>
    <source>
        <strain evidence="3">race PST-78</strain>
    </source>
</reference>
<protein>
    <submittedName>
        <fullName evidence="2">Uncharacterized protein</fullName>
    </submittedName>
</protein>
<organism evidence="2 3">
    <name type="scientific">Puccinia striiformis f. sp. tritici PST-78</name>
    <dbReference type="NCBI Taxonomy" id="1165861"/>
    <lineage>
        <taxon>Eukaryota</taxon>
        <taxon>Fungi</taxon>
        <taxon>Dikarya</taxon>
        <taxon>Basidiomycota</taxon>
        <taxon>Pucciniomycotina</taxon>
        <taxon>Pucciniomycetes</taxon>
        <taxon>Pucciniales</taxon>
        <taxon>Pucciniaceae</taxon>
        <taxon>Puccinia</taxon>
    </lineage>
</organism>
<keyword evidence="3" id="KW-1185">Reference proteome</keyword>
<feature type="compositionally biased region" description="Basic residues" evidence="1">
    <location>
        <begin position="20"/>
        <end position="32"/>
    </location>
</feature>
<feature type="region of interest" description="Disordered" evidence="1">
    <location>
        <begin position="17"/>
        <end position="38"/>
    </location>
</feature>
<proteinExistence type="predicted"/>
<name>A0A0L0VBP5_9BASI</name>
<evidence type="ECO:0000313" key="3">
    <source>
        <dbReference type="Proteomes" id="UP000054564"/>
    </source>
</evidence>
<dbReference type="AlphaFoldDB" id="A0A0L0VBP5"/>
<sequence>MNVEMEEPISLETTDIKPQTKAKTKAKSKMKPKVLFPSNPPLKTESEKVLRICQAMEELKLTPKKFMVAFLTQSNTDIKIRRRLWGSAKGWDSTIEVVNAARDLICGSPAGRTYWNSYILSEAQKIVRKEAPPSGEYPNGAFHSSRKIDPTIFSEEEKFTRFQDMCQEHMPFLYQLLIYKLTGQSDPSASSSSSTDAIDQAAETESNSDQDELEEDPSPVSRQIKRSHMVATAICYMVSFIVNRRHNALALSNSMILLACGISERINNFLHFIGLTASRTTGFKAYQSLSTATRKALREKPCLFGDI</sequence>
<feature type="compositionally biased region" description="Low complexity" evidence="1">
    <location>
        <begin position="187"/>
        <end position="201"/>
    </location>
</feature>
<evidence type="ECO:0000256" key="1">
    <source>
        <dbReference type="SAM" id="MobiDB-lite"/>
    </source>
</evidence>
<comment type="caution">
    <text evidence="2">The sequence shown here is derived from an EMBL/GenBank/DDBJ whole genome shotgun (WGS) entry which is preliminary data.</text>
</comment>
<accession>A0A0L0VBP5</accession>
<evidence type="ECO:0000313" key="2">
    <source>
        <dbReference type="EMBL" id="KNE96394.1"/>
    </source>
</evidence>
<dbReference type="OrthoDB" id="2497193at2759"/>
<feature type="region of interest" description="Disordered" evidence="1">
    <location>
        <begin position="187"/>
        <end position="222"/>
    </location>
</feature>
<dbReference type="Proteomes" id="UP000054564">
    <property type="component" value="Unassembled WGS sequence"/>
</dbReference>
<gene>
    <name evidence="2" type="ORF">PSTG_10362</name>
</gene>
<feature type="compositionally biased region" description="Acidic residues" evidence="1">
    <location>
        <begin position="206"/>
        <end position="217"/>
    </location>
</feature>
<dbReference type="EMBL" id="AJIL01000083">
    <property type="protein sequence ID" value="KNE96394.1"/>
    <property type="molecule type" value="Genomic_DNA"/>
</dbReference>